<proteinExistence type="predicted"/>
<dbReference type="AlphaFoldDB" id="A0A0W8FNX3"/>
<dbReference type="EMBL" id="LNQE01000995">
    <property type="protein sequence ID" value="KUG22035.1"/>
    <property type="molecule type" value="Genomic_DNA"/>
</dbReference>
<sequence length="327" mass="35749">MAPNVKELLVSGPLQNISIAFKNAEYIADRVFPILDGADPKAKITVYNKGDWFRDEAAIRAAGTRAARGGYKIDEVSVATKEFAFAKEVTDEDRRFSKLATAPPLKPDEDAIEYAADKVDLKKEIRVGSMITTGTWVDGAAGGEDAEGLWFPAGATNTFIADITKGKKAVKGKTGKVPNVLVLDDATYLALCECEAILDKIKYTQRGVMTRELLAAMLELDEVLIGKAVKNSAKETKQGTEFTGANIWEVNTGKGMGFLFFRAPKLGLKVATAGLQARIAYEDGQPRRVTTWREPAEHQDVYEVAEETDIVQVHADLGYLFKDTYAT</sequence>
<dbReference type="Gene3D" id="3.90.1690.10">
    <property type="entry name" value="phage-related protein like domain"/>
    <property type="match status" value="1"/>
</dbReference>
<dbReference type="InterPro" id="IPR053738">
    <property type="entry name" value="Lambda_capsid_assembly"/>
</dbReference>
<organism evidence="1">
    <name type="scientific">hydrocarbon metagenome</name>
    <dbReference type="NCBI Taxonomy" id="938273"/>
    <lineage>
        <taxon>unclassified sequences</taxon>
        <taxon>metagenomes</taxon>
        <taxon>ecological metagenomes</taxon>
    </lineage>
</organism>
<evidence type="ECO:0000313" key="1">
    <source>
        <dbReference type="EMBL" id="KUG22035.1"/>
    </source>
</evidence>
<accession>A0A0W8FNX3</accession>
<protein>
    <submittedName>
        <fullName evidence="1">Phage protein</fullName>
    </submittedName>
</protein>
<reference evidence="1" key="1">
    <citation type="journal article" date="2015" name="Proc. Natl. Acad. Sci. U.S.A.">
        <title>Networks of energetic and metabolic interactions define dynamics in microbial communities.</title>
        <authorList>
            <person name="Embree M."/>
            <person name="Liu J.K."/>
            <person name="Al-Bassam M.M."/>
            <person name="Zengler K."/>
        </authorList>
    </citation>
    <scope>NUCLEOTIDE SEQUENCE</scope>
</reference>
<gene>
    <name evidence="1" type="ORF">ASZ90_008192</name>
</gene>
<comment type="caution">
    <text evidence="1">The sequence shown here is derived from an EMBL/GenBank/DDBJ whole genome shotgun (WGS) entry which is preliminary data.</text>
</comment>
<name>A0A0W8FNX3_9ZZZZ</name>